<dbReference type="AlphaFoldDB" id="A0A0U9HFD1"/>
<keyword evidence="4" id="KW-1185">Reference proteome</keyword>
<dbReference type="RefSeq" id="WP_059032926.1">
    <property type="nucleotide sequence ID" value="NZ_BSDN01000001.1"/>
</dbReference>
<evidence type="ECO:0000313" key="4">
    <source>
        <dbReference type="Proteomes" id="UP000062160"/>
    </source>
</evidence>
<dbReference type="Pfam" id="PF00675">
    <property type="entry name" value="Peptidase_M16"/>
    <property type="match status" value="1"/>
</dbReference>
<gene>
    <name evidence="3" type="ORF">TSYNT_834</name>
</gene>
<dbReference type="EMBL" id="DF977002">
    <property type="protein sequence ID" value="GAQ25509.1"/>
    <property type="molecule type" value="Genomic_DNA"/>
</dbReference>
<proteinExistence type="predicted"/>
<feature type="domain" description="Peptidase M16 N-terminal" evidence="1">
    <location>
        <begin position="59"/>
        <end position="169"/>
    </location>
</feature>
<sequence>MDAYLGERLVSKNLKDGLKVFVVPKMDYNKVFAMYSTHYGSVDNEFVVPDTGEQIKVPEGIAHFLEHKMFDMEYGNVFDKFSELGASTNAFTSYNYTTYLFSSTSKFEENLKLLLEFVETPYFTKESVEKERGIIAQELEMYEDEPDWQLLLNLLKCLYHKHPVRIDIGGTLESIQKIDVDTLYKCYNTFYHPSNMVLFVSGCIQPETVFEIVEKSRQAKASPLKAEIKRIYPDEPPTIYKPSHTTYLDTAEPLFLMGFKDIDVGYDGRPLLKKEIATDILLEILLGRSSKSYEKLYEEGLIDDRFSFNYEGQKDYGFCTIGGETPDPERLHKELEQIISDSLSKGISSDDFERVKKKHIGEFIQGFNSLEFISSAFVAYHHKNVNIFDYLNILEEISFEDVTKRLNTFFNLSRHAVSVVMPKEIMK</sequence>
<dbReference type="GO" id="GO:0046872">
    <property type="term" value="F:metal ion binding"/>
    <property type="evidence" value="ECO:0007669"/>
    <property type="project" value="InterPro"/>
</dbReference>
<dbReference type="Proteomes" id="UP000062160">
    <property type="component" value="Unassembled WGS sequence"/>
</dbReference>
<evidence type="ECO:0000259" key="1">
    <source>
        <dbReference type="Pfam" id="PF00675"/>
    </source>
</evidence>
<dbReference type="PANTHER" id="PTHR11851:SF134">
    <property type="entry name" value="ZINC-DEPENDENT PROTEASE"/>
    <property type="match status" value="1"/>
</dbReference>
<dbReference type="PANTHER" id="PTHR11851">
    <property type="entry name" value="METALLOPROTEASE"/>
    <property type="match status" value="1"/>
</dbReference>
<accession>A0A0U9HFD1</accession>
<protein>
    <submittedName>
        <fullName evidence="3">Zn-dependent peptidase</fullName>
    </submittedName>
</protein>
<dbReference type="InterPro" id="IPR011249">
    <property type="entry name" value="Metalloenz_LuxS/M16"/>
</dbReference>
<dbReference type="Gene3D" id="3.30.830.10">
    <property type="entry name" value="Metalloenzyme, LuxS/M16 peptidase-like"/>
    <property type="match status" value="2"/>
</dbReference>
<dbReference type="InterPro" id="IPR011765">
    <property type="entry name" value="Pept_M16_N"/>
</dbReference>
<evidence type="ECO:0000259" key="2">
    <source>
        <dbReference type="Pfam" id="PF05193"/>
    </source>
</evidence>
<evidence type="ECO:0000313" key="3">
    <source>
        <dbReference type="EMBL" id="GAQ25509.1"/>
    </source>
</evidence>
<dbReference type="STRING" id="224999.GCA_001485475_01538"/>
<dbReference type="NCBIfam" id="NF047421">
    <property type="entry name" value="YfmH_fam"/>
    <property type="match status" value="1"/>
</dbReference>
<name>A0A0U9HFD1_9FIRM</name>
<reference evidence="3" key="1">
    <citation type="journal article" date="2016" name="Genome Announc.">
        <title>Draft Genome Sequence of the Syntrophic Lactate-Degrading Bacterium Tepidanaerobacter syntrophicus JLT.</title>
        <authorList>
            <person name="Matsuura N."/>
            <person name="Ohashi A."/>
            <person name="Tourlousse D.M."/>
            <person name="Sekiguchi Y."/>
        </authorList>
    </citation>
    <scope>NUCLEOTIDE SEQUENCE [LARGE SCALE GENOMIC DNA]</scope>
    <source>
        <strain evidence="3">JL</strain>
    </source>
</reference>
<dbReference type="Pfam" id="PF05193">
    <property type="entry name" value="Peptidase_M16_C"/>
    <property type="match status" value="1"/>
</dbReference>
<dbReference type="SUPFAM" id="SSF63411">
    <property type="entry name" value="LuxS/MPP-like metallohydrolase"/>
    <property type="match status" value="2"/>
</dbReference>
<dbReference type="InterPro" id="IPR050361">
    <property type="entry name" value="MPP/UQCRC_Complex"/>
</dbReference>
<feature type="domain" description="Peptidase M16 C-terminal" evidence="2">
    <location>
        <begin position="177"/>
        <end position="357"/>
    </location>
</feature>
<dbReference type="OrthoDB" id="9811314at2"/>
<dbReference type="InterPro" id="IPR007863">
    <property type="entry name" value="Peptidase_M16_C"/>
</dbReference>
<organism evidence="3">
    <name type="scientific">Tepidanaerobacter syntrophicus</name>
    <dbReference type="NCBI Taxonomy" id="224999"/>
    <lineage>
        <taxon>Bacteria</taxon>
        <taxon>Bacillati</taxon>
        <taxon>Bacillota</taxon>
        <taxon>Clostridia</taxon>
        <taxon>Thermosediminibacterales</taxon>
        <taxon>Tepidanaerobacteraceae</taxon>
        <taxon>Tepidanaerobacter</taxon>
    </lineage>
</organism>